<feature type="signal peptide" evidence="1">
    <location>
        <begin position="1"/>
        <end position="25"/>
    </location>
</feature>
<accession>A0ABW4MD36</accession>
<keyword evidence="3" id="KW-1185">Reference proteome</keyword>
<evidence type="ECO:0000313" key="3">
    <source>
        <dbReference type="Proteomes" id="UP001597215"/>
    </source>
</evidence>
<keyword evidence="1" id="KW-0732">Signal</keyword>
<dbReference type="SUPFAM" id="SSF56935">
    <property type="entry name" value="Porins"/>
    <property type="match status" value="1"/>
</dbReference>
<organism evidence="2 3">
    <name type="scientific">Sphingorhabdus buctiana</name>
    <dbReference type="NCBI Taxonomy" id="1508805"/>
    <lineage>
        <taxon>Bacteria</taxon>
        <taxon>Pseudomonadati</taxon>
        <taxon>Pseudomonadota</taxon>
        <taxon>Alphaproteobacteria</taxon>
        <taxon>Sphingomonadales</taxon>
        <taxon>Sphingomonadaceae</taxon>
        <taxon>Sphingorhabdus</taxon>
    </lineage>
</organism>
<dbReference type="EMBL" id="JBHUEL010000008">
    <property type="protein sequence ID" value="MFD1766994.1"/>
    <property type="molecule type" value="Genomic_DNA"/>
</dbReference>
<sequence>MKNPATAASAIALAATMLIATPAQAEDPYIQINTGIDYSSGDYGDVEDTDYLSVPVGIKYQADRFYVKAAISYVHAEGPSGVIPGEGGGTSTPGGATTSRSGLGDLWLTAGYSLPIAETTWFDFVGKAKLPTASESKFLGTGSTDFTAQGELLHSFGDVSIAAYGGRRFNGKSDILALRDVWLAGGGIYFGANDLTIGLDYDWREGATLTSPDVSEATASLTYKLNEKLRLQGYGYTGFADGSPDLGGGVQLLFRF</sequence>
<feature type="chain" id="PRO_5045890424" description="Transporter" evidence="1">
    <location>
        <begin position="26"/>
        <end position="256"/>
    </location>
</feature>
<reference evidence="3" key="1">
    <citation type="journal article" date="2019" name="Int. J. Syst. Evol. Microbiol.">
        <title>The Global Catalogue of Microorganisms (GCM) 10K type strain sequencing project: providing services to taxonomists for standard genome sequencing and annotation.</title>
        <authorList>
            <consortium name="The Broad Institute Genomics Platform"/>
            <consortium name="The Broad Institute Genome Sequencing Center for Infectious Disease"/>
            <person name="Wu L."/>
            <person name="Ma J."/>
        </authorList>
    </citation>
    <scope>NUCLEOTIDE SEQUENCE [LARGE SCALE GENOMIC DNA]</scope>
    <source>
        <strain evidence="3">CGMCC 1.12449</strain>
    </source>
</reference>
<evidence type="ECO:0000256" key="1">
    <source>
        <dbReference type="SAM" id="SignalP"/>
    </source>
</evidence>
<comment type="caution">
    <text evidence="2">The sequence shown here is derived from an EMBL/GenBank/DDBJ whole genome shotgun (WGS) entry which is preliminary data.</text>
</comment>
<name>A0ABW4MD36_9SPHN</name>
<evidence type="ECO:0008006" key="4">
    <source>
        <dbReference type="Google" id="ProtNLM"/>
    </source>
</evidence>
<evidence type="ECO:0000313" key="2">
    <source>
        <dbReference type="EMBL" id="MFD1766994.1"/>
    </source>
</evidence>
<proteinExistence type="predicted"/>
<gene>
    <name evidence="2" type="ORF">ACFSAG_09070</name>
</gene>
<dbReference type="RefSeq" id="WP_381513805.1">
    <property type="nucleotide sequence ID" value="NZ_JBHUEL010000008.1"/>
</dbReference>
<protein>
    <recommendedName>
        <fullName evidence="4">Transporter</fullName>
    </recommendedName>
</protein>
<dbReference type="Proteomes" id="UP001597215">
    <property type="component" value="Unassembled WGS sequence"/>
</dbReference>